<keyword evidence="3" id="KW-1185">Reference proteome</keyword>
<feature type="transmembrane region" description="Helical" evidence="1">
    <location>
        <begin position="40"/>
        <end position="60"/>
    </location>
</feature>
<keyword evidence="1" id="KW-1133">Transmembrane helix</keyword>
<gene>
    <name evidence="2" type="ORF">GJV76_07055</name>
</gene>
<accession>A0A6I3LKW7</accession>
<evidence type="ECO:0000256" key="1">
    <source>
        <dbReference type="SAM" id="Phobius"/>
    </source>
</evidence>
<evidence type="ECO:0000313" key="3">
    <source>
        <dbReference type="Proteomes" id="UP000438760"/>
    </source>
</evidence>
<reference evidence="2 3" key="1">
    <citation type="submission" date="2019-11" db="EMBL/GenBank/DDBJ databases">
        <title>Genome of Strain BIT-d1.</title>
        <authorList>
            <person name="Yang Y."/>
        </authorList>
    </citation>
    <scope>NUCLEOTIDE SEQUENCE [LARGE SCALE GENOMIC DNA]</scope>
    <source>
        <strain evidence="2 3">BIT-d1</strain>
    </source>
</reference>
<feature type="transmembrane region" description="Helical" evidence="1">
    <location>
        <begin position="6"/>
        <end position="28"/>
    </location>
</feature>
<sequence>MNILRLIGRVALRTICGSIPFLLAYLVIERSHGLLSKFISAWFMSFLIFISVICYVRFVVRNASSPEADKEEKYVDILGLIAYLVMWCFAYSVFLGPEMR</sequence>
<organism evidence="2 3">
    <name type="scientific">Myroides albus</name>
    <dbReference type="NCBI Taxonomy" id="2562892"/>
    <lineage>
        <taxon>Bacteria</taxon>
        <taxon>Pseudomonadati</taxon>
        <taxon>Bacteroidota</taxon>
        <taxon>Flavobacteriia</taxon>
        <taxon>Flavobacteriales</taxon>
        <taxon>Flavobacteriaceae</taxon>
        <taxon>Myroides</taxon>
    </lineage>
</organism>
<feature type="transmembrane region" description="Helical" evidence="1">
    <location>
        <begin position="80"/>
        <end position="97"/>
    </location>
</feature>
<dbReference type="Proteomes" id="UP000438760">
    <property type="component" value="Unassembled WGS sequence"/>
</dbReference>
<dbReference type="EMBL" id="WMJX01000011">
    <property type="protein sequence ID" value="MTG97900.1"/>
    <property type="molecule type" value="Genomic_DNA"/>
</dbReference>
<comment type="caution">
    <text evidence="2">The sequence shown here is derived from an EMBL/GenBank/DDBJ whole genome shotgun (WGS) entry which is preliminary data.</text>
</comment>
<evidence type="ECO:0000313" key="2">
    <source>
        <dbReference type="EMBL" id="MTG97900.1"/>
    </source>
</evidence>
<dbReference type="AlphaFoldDB" id="A0A6I3LKW7"/>
<protein>
    <submittedName>
        <fullName evidence="2">Uncharacterized protein</fullName>
    </submittedName>
</protein>
<keyword evidence="1" id="KW-0812">Transmembrane</keyword>
<name>A0A6I3LKW7_9FLAO</name>
<proteinExistence type="predicted"/>
<keyword evidence="1" id="KW-0472">Membrane</keyword>
<dbReference type="RefSeq" id="WP_155091941.1">
    <property type="nucleotide sequence ID" value="NZ_CP102754.1"/>
</dbReference>